<proteinExistence type="predicted"/>
<dbReference type="EMBL" id="JBANRG010000022">
    <property type="protein sequence ID" value="KAK7455848.1"/>
    <property type="molecule type" value="Genomic_DNA"/>
</dbReference>
<dbReference type="Gene3D" id="2.60.40.10">
    <property type="entry name" value="Immunoglobulins"/>
    <property type="match status" value="1"/>
</dbReference>
<name>A0ABR1JG46_9AGAR</name>
<sequence length="651" mass="69600">MHLHIPSFIFLFLNLLRYCAAAITQVPYDPSPFATSGYITAATINNQSDILSGGTLTLDGVEIIIPRNLLVNTPSLTAVAWSELFNTDGQINLPLWPEISWEAFVFANYIGGQYIAGIVYILQEIGNLNEGFITNIDYEKGEMRINGDFSDPNSGIRLVINDPVGRYGMVHGDWPLWTADTDNPSIAASTGFPVCLPRMDPAVADDPLCPKKNRPVDTNGNPVTKFTFSAPPVADGQPDPFLFVPLAVGDFIIYSATLVEDKNGERLFAAYTIDANLGFYTAPGTIPAYLRIETMQAGVNGDPAGEIQETRVEGYTTDQTATIEIFTIDKDPCTGEESERSWGSAVPRALDRQGQWRFRSDDTASLAPFTREVVVRIARGTVDTPNGITAGRFVSPYALDGFIFPELIIFGDPQIPHEFNLLPFLAAGSGPWLGGIPGVPQTATGPIVGQLDPWPGVTQPALINCPAVDPMLPIAEAGEDITVVSGREVVLVGTNLNDNLSNDNLTFTWTQVSGPSVQINSTGNGTAMFVAPTVGTTTNCVFMLAIINSAGNSTDTVMVDIIPNTVDHITLELVSWKSGKGSGTLTVIASTDSLSSMLFVSAVNPDVSTIPMTSLGDGRWQALVSMRPAPQTVTVTSNLGGFASTSTIAHG</sequence>
<protein>
    <recommendedName>
        <fullName evidence="4">Ig-like domain-containing protein</fullName>
    </recommendedName>
</protein>
<organism evidence="2 3">
    <name type="scientific">Marasmiellus scandens</name>
    <dbReference type="NCBI Taxonomy" id="2682957"/>
    <lineage>
        <taxon>Eukaryota</taxon>
        <taxon>Fungi</taxon>
        <taxon>Dikarya</taxon>
        <taxon>Basidiomycota</taxon>
        <taxon>Agaricomycotina</taxon>
        <taxon>Agaricomycetes</taxon>
        <taxon>Agaricomycetidae</taxon>
        <taxon>Agaricales</taxon>
        <taxon>Marasmiineae</taxon>
        <taxon>Omphalotaceae</taxon>
        <taxon>Marasmiellus</taxon>
    </lineage>
</organism>
<evidence type="ECO:0000313" key="2">
    <source>
        <dbReference type="EMBL" id="KAK7455848.1"/>
    </source>
</evidence>
<dbReference type="Proteomes" id="UP001498398">
    <property type="component" value="Unassembled WGS sequence"/>
</dbReference>
<feature type="chain" id="PRO_5046775740" description="Ig-like domain-containing protein" evidence="1">
    <location>
        <begin position="22"/>
        <end position="651"/>
    </location>
</feature>
<dbReference type="Pfam" id="PF22352">
    <property type="entry name" value="K319L-like_PKD"/>
    <property type="match status" value="1"/>
</dbReference>
<comment type="caution">
    <text evidence="2">The sequence shown here is derived from an EMBL/GenBank/DDBJ whole genome shotgun (WGS) entry which is preliminary data.</text>
</comment>
<accession>A0ABR1JG46</accession>
<keyword evidence="1" id="KW-0732">Signal</keyword>
<evidence type="ECO:0000313" key="3">
    <source>
        <dbReference type="Proteomes" id="UP001498398"/>
    </source>
</evidence>
<reference evidence="2 3" key="1">
    <citation type="submission" date="2024-01" db="EMBL/GenBank/DDBJ databases">
        <title>A draft genome for the cacao thread blight pathogen Marasmiellus scandens.</title>
        <authorList>
            <person name="Baruah I.K."/>
            <person name="Leung J."/>
            <person name="Bukari Y."/>
            <person name="Amoako-Attah I."/>
            <person name="Meinhardt L.W."/>
            <person name="Bailey B.A."/>
            <person name="Cohen S.P."/>
        </authorList>
    </citation>
    <scope>NUCLEOTIDE SEQUENCE [LARGE SCALE GENOMIC DNA]</scope>
    <source>
        <strain evidence="2 3">GH-19</strain>
    </source>
</reference>
<dbReference type="InterPro" id="IPR013783">
    <property type="entry name" value="Ig-like_fold"/>
</dbReference>
<gene>
    <name evidence="2" type="ORF">VKT23_010885</name>
</gene>
<feature type="signal peptide" evidence="1">
    <location>
        <begin position="1"/>
        <end position="21"/>
    </location>
</feature>
<evidence type="ECO:0008006" key="4">
    <source>
        <dbReference type="Google" id="ProtNLM"/>
    </source>
</evidence>
<evidence type="ECO:0000256" key="1">
    <source>
        <dbReference type="SAM" id="SignalP"/>
    </source>
</evidence>
<keyword evidence="3" id="KW-1185">Reference proteome</keyword>